<dbReference type="Pfam" id="PF09375">
    <property type="entry name" value="Peptidase_M75"/>
    <property type="match status" value="1"/>
</dbReference>
<organism evidence="6 7">
    <name type="scientific">Amycolatopsis samaneae</name>
    <dbReference type="NCBI Taxonomy" id="664691"/>
    <lineage>
        <taxon>Bacteria</taxon>
        <taxon>Bacillati</taxon>
        <taxon>Actinomycetota</taxon>
        <taxon>Actinomycetes</taxon>
        <taxon>Pseudonocardiales</taxon>
        <taxon>Pseudonocardiaceae</taxon>
        <taxon>Amycolatopsis</taxon>
    </lineage>
</organism>
<keyword evidence="3" id="KW-0732">Signal</keyword>
<dbReference type="InterPro" id="IPR050894">
    <property type="entry name" value="EfeM/EfeO_iron_uptake"/>
</dbReference>
<keyword evidence="4" id="KW-1133">Transmembrane helix</keyword>
<dbReference type="EMBL" id="JBHUKU010000020">
    <property type="protein sequence ID" value="MFD2463186.1"/>
    <property type="molecule type" value="Genomic_DNA"/>
</dbReference>
<keyword evidence="6" id="KW-0449">Lipoprotein</keyword>
<dbReference type="RefSeq" id="WP_345392177.1">
    <property type="nucleotide sequence ID" value="NZ_BAABHG010000005.1"/>
</dbReference>
<dbReference type="CDD" id="cd14656">
    <property type="entry name" value="Imelysin-like_EfeO"/>
    <property type="match status" value="1"/>
</dbReference>
<dbReference type="Proteomes" id="UP001597419">
    <property type="component" value="Unassembled WGS sequence"/>
</dbReference>
<reference evidence="7" key="1">
    <citation type="journal article" date="2019" name="Int. J. Syst. Evol. Microbiol.">
        <title>The Global Catalogue of Microorganisms (GCM) 10K type strain sequencing project: providing services to taxonomists for standard genome sequencing and annotation.</title>
        <authorList>
            <consortium name="The Broad Institute Genomics Platform"/>
            <consortium name="The Broad Institute Genome Sequencing Center for Infectious Disease"/>
            <person name="Wu L."/>
            <person name="Ma J."/>
        </authorList>
    </citation>
    <scope>NUCLEOTIDE SEQUENCE [LARGE SCALE GENOMIC DNA]</scope>
    <source>
        <strain evidence="7">CGMCC 4.7643</strain>
    </source>
</reference>
<dbReference type="Gene3D" id="1.20.1420.20">
    <property type="entry name" value="M75 peptidase, HXXE motif"/>
    <property type="match status" value="1"/>
</dbReference>
<sequence>MVHERGERVLRSVRARWAGALVVVLAVGGILVVVSRPGEWTPPAAAETAIEVTRSTCGAGWTAPRPGPQTLQVHNSGAASTEVELIDPATGTVFGEIDGLGPGTTRALPVNLGDGGYAFRCVPDGSSAFVGPTVRVTGGAARPGPAVVPVTDADLLGPVRAYHGYVRDGLGRLVADVTALKSAVHSGDRAGSEAAWLTAHLTYERLGAAYNAFGDSDKAINGVATGLPGGAADPGFTGFHRLEKGLWHGEPMPALTAVADRLAEDVTALRDGFGEAQIAQNDLGLRAHEIMENTLQFELTGRADFGSGTSLATAAANVDGTKAVLDVLRPLLVTRFPGLSTVDSWLDRTKRTLESARRQDGSWTPLPRLDPALRQRVNGEVGQLTELLAPVAAIAEPRRIR</sequence>
<keyword evidence="4" id="KW-0812">Transmembrane</keyword>
<dbReference type="PANTHER" id="PTHR39192:SF1">
    <property type="entry name" value="IRON UPTAKE SYSTEM COMPONENT EFEO"/>
    <property type="match status" value="1"/>
</dbReference>
<feature type="domain" description="Imelysin-like" evidence="5">
    <location>
        <begin position="160"/>
        <end position="390"/>
    </location>
</feature>
<evidence type="ECO:0000256" key="2">
    <source>
        <dbReference type="ARBA" id="ARBA00005989"/>
    </source>
</evidence>
<evidence type="ECO:0000313" key="7">
    <source>
        <dbReference type="Proteomes" id="UP001597419"/>
    </source>
</evidence>
<dbReference type="InterPro" id="IPR018976">
    <property type="entry name" value="Imelysin-like"/>
</dbReference>
<keyword evidence="7" id="KW-1185">Reference proteome</keyword>
<evidence type="ECO:0000313" key="6">
    <source>
        <dbReference type="EMBL" id="MFD2463186.1"/>
    </source>
</evidence>
<evidence type="ECO:0000256" key="1">
    <source>
        <dbReference type="ARBA" id="ARBA00004196"/>
    </source>
</evidence>
<comment type="caution">
    <text evidence="6">The sequence shown here is derived from an EMBL/GenBank/DDBJ whole genome shotgun (WGS) entry which is preliminary data.</text>
</comment>
<protein>
    <submittedName>
        <fullName evidence="6">EfeM/EfeO family lipoprotein</fullName>
    </submittedName>
</protein>
<dbReference type="PANTHER" id="PTHR39192">
    <property type="entry name" value="IRON UPTAKE SYSTEM COMPONENT EFEO"/>
    <property type="match status" value="1"/>
</dbReference>
<accession>A0ABW5GQR1</accession>
<gene>
    <name evidence="6" type="ORF">ACFSYJ_31560</name>
</gene>
<keyword evidence="4" id="KW-0472">Membrane</keyword>
<evidence type="ECO:0000256" key="4">
    <source>
        <dbReference type="SAM" id="Phobius"/>
    </source>
</evidence>
<name>A0ABW5GQR1_9PSEU</name>
<evidence type="ECO:0000259" key="5">
    <source>
        <dbReference type="Pfam" id="PF09375"/>
    </source>
</evidence>
<dbReference type="InterPro" id="IPR038352">
    <property type="entry name" value="Imelysin_sf"/>
</dbReference>
<dbReference type="InterPro" id="IPR034981">
    <property type="entry name" value="Imelysin-like_EfeO/Algp7"/>
</dbReference>
<comment type="similarity">
    <text evidence="2">Belongs to the EfeM/EfeO family.</text>
</comment>
<evidence type="ECO:0000256" key="3">
    <source>
        <dbReference type="ARBA" id="ARBA00022729"/>
    </source>
</evidence>
<comment type="subcellular location">
    <subcellularLocation>
        <location evidence="1">Cell envelope</location>
    </subcellularLocation>
</comment>
<feature type="transmembrane region" description="Helical" evidence="4">
    <location>
        <begin position="15"/>
        <end position="34"/>
    </location>
</feature>
<proteinExistence type="inferred from homology"/>